<feature type="domain" description="Aminotransferase class I/classII large" evidence="12">
    <location>
        <begin position="27"/>
        <end position="368"/>
    </location>
</feature>
<keyword evidence="9 11" id="KW-0368">Histidine biosynthesis</keyword>
<dbReference type="CDD" id="cd00609">
    <property type="entry name" value="AAT_like"/>
    <property type="match status" value="1"/>
</dbReference>
<dbReference type="EMBL" id="JADEXG010000007">
    <property type="protein sequence ID" value="MBE9076610.1"/>
    <property type="molecule type" value="Genomic_DNA"/>
</dbReference>
<dbReference type="InterPro" id="IPR005861">
    <property type="entry name" value="HisP_aminotrans"/>
</dbReference>
<accession>A0A8J7DMG3</accession>
<reference evidence="13" key="1">
    <citation type="submission" date="2020-10" db="EMBL/GenBank/DDBJ databases">
        <authorList>
            <person name="Castelo-Branco R."/>
            <person name="Eusebio N."/>
            <person name="Adriana R."/>
            <person name="Vieira A."/>
            <person name="Brugerolle De Fraissinette N."/>
            <person name="Rezende De Castro R."/>
            <person name="Schneider M.P."/>
            <person name="Vasconcelos V."/>
            <person name="Leao P.N."/>
        </authorList>
    </citation>
    <scope>NUCLEOTIDE SEQUENCE</scope>
    <source>
        <strain evidence="13">LEGE 07310</strain>
    </source>
</reference>
<dbReference type="GO" id="GO:0030170">
    <property type="term" value="F:pyridoxal phosphate binding"/>
    <property type="evidence" value="ECO:0007669"/>
    <property type="project" value="InterPro"/>
</dbReference>
<name>A0A8J7DMG3_9CYAN</name>
<comment type="catalytic activity">
    <reaction evidence="10 11">
        <text>L-histidinol phosphate + 2-oxoglutarate = 3-(imidazol-4-yl)-2-oxopropyl phosphate + L-glutamate</text>
        <dbReference type="Rhea" id="RHEA:23744"/>
        <dbReference type="ChEBI" id="CHEBI:16810"/>
        <dbReference type="ChEBI" id="CHEBI:29985"/>
        <dbReference type="ChEBI" id="CHEBI:57766"/>
        <dbReference type="ChEBI" id="CHEBI:57980"/>
        <dbReference type="EC" id="2.6.1.9"/>
    </reaction>
</comment>
<dbReference type="InterPro" id="IPR015421">
    <property type="entry name" value="PyrdxlP-dep_Trfase_major"/>
</dbReference>
<dbReference type="SUPFAM" id="SSF53383">
    <property type="entry name" value="PLP-dependent transferases"/>
    <property type="match status" value="1"/>
</dbReference>
<dbReference type="InterPro" id="IPR015422">
    <property type="entry name" value="PyrdxlP-dep_Trfase_small"/>
</dbReference>
<evidence type="ECO:0000256" key="9">
    <source>
        <dbReference type="ARBA" id="ARBA00023102"/>
    </source>
</evidence>
<dbReference type="UniPathway" id="UPA00031">
    <property type="reaction ID" value="UER00012"/>
</dbReference>
<dbReference type="Gene3D" id="3.90.1150.10">
    <property type="entry name" value="Aspartate Aminotransferase, domain 1"/>
    <property type="match status" value="1"/>
</dbReference>
<evidence type="ECO:0000313" key="13">
    <source>
        <dbReference type="EMBL" id="MBE9076610.1"/>
    </source>
</evidence>
<organism evidence="13 14">
    <name type="scientific">Vasconcelosia minhoensis LEGE 07310</name>
    <dbReference type="NCBI Taxonomy" id="915328"/>
    <lineage>
        <taxon>Bacteria</taxon>
        <taxon>Bacillati</taxon>
        <taxon>Cyanobacteriota</taxon>
        <taxon>Cyanophyceae</taxon>
        <taxon>Nodosilineales</taxon>
        <taxon>Cymatolegaceae</taxon>
        <taxon>Vasconcelosia</taxon>
        <taxon>Vasconcelosia minhoensis</taxon>
    </lineage>
</organism>
<evidence type="ECO:0000256" key="6">
    <source>
        <dbReference type="ARBA" id="ARBA00022605"/>
    </source>
</evidence>
<dbReference type="PANTHER" id="PTHR43643">
    <property type="entry name" value="HISTIDINOL-PHOSPHATE AMINOTRANSFERASE 2"/>
    <property type="match status" value="1"/>
</dbReference>
<dbReference type="Proteomes" id="UP000636505">
    <property type="component" value="Unassembled WGS sequence"/>
</dbReference>
<dbReference type="RefSeq" id="WP_193905273.1">
    <property type="nucleotide sequence ID" value="NZ_JADEXG010000007.1"/>
</dbReference>
<dbReference type="EC" id="2.6.1.9" evidence="11"/>
<evidence type="ECO:0000256" key="11">
    <source>
        <dbReference type="HAMAP-Rule" id="MF_01023"/>
    </source>
</evidence>
<gene>
    <name evidence="11" type="primary">hisC</name>
    <name evidence="13" type="ORF">IQ241_04750</name>
</gene>
<evidence type="ECO:0000256" key="4">
    <source>
        <dbReference type="ARBA" id="ARBA00011738"/>
    </source>
</evidence>
<keyword evidence="8 11" id="KW-0663">Pyridoxal phosphate</keyword>
<keyword evidence="7 11" id="KW-0808">Transferase</keyword>
<evidence type="ECO:0000259" key="12">
    <source>
        <dbReference type="Pfam" id="PF00155"/>
    </source>
</evidence>
<dbReference type="HAMAP" id="MF_01023">
    <property type="entry name" value="HisC_aminotrans_2"/>
    <property type="match status" value="1"/>
</dbReference>
<comment type="cofactor">
    <cofactor evidence="1 11">
        <name>pyridoxal 5'-phosphate</name>
        <dbReference type="ChEBI" id="CHEBI:597326"/>
    </cofactor>
</comment>
<comment type="subunit">
    <text evidence="4 11">Homodimer.</text>
</comment>
<evidence type="ECO:0000256" key="7">
    <source>
        <dbReference type="ARBA" id="ARBA00022679"/>
    </source>
</evidence>
<evidence type="ECO:0000256" key="1">
    <source>
        <dbReference type="ARBA" id="ARBA00001933"/>
    </source>
</evidence>
<dbReference type="InterPro" id="IPR050106">
    <property type="entry name" value="HistidinolP_aminotransfase"/>
</dbReference>
<dbReference type="Gene3D" id="3.40.640.10">
    <property type="entry name" value="Type I PLP-dependent aspartate aminotransferase-like (Major domain)"/>
    <property type="match status" value="1"/>
</dbReference>
<evidence type="ECO:0000313" key="14">
    <source>
        <dbReference type="Proteomes" id="UP000636505"/>
    </source>
</evidence>
<keyword evidence="14" id="KW-1185">Reference proteome</keyword>
<comment type="similarity">
    <text evidence="3 11">Belongs to the class-II pyridoxal-phosphate-dependent aminotransferase family. Histidinol-phosphate aminotransferase subfamily.</text>
</comment>
<keyword evidence="5 11" id="KW-0032">Aminotransferase</keyword>
<feature type="modified residue" description="N6-(pyridoxal phosphate)lysine" evidence="11">
    <location>
        <position position="229"/>
    </location>
</feature>
<dbReference type="InterPro" id="IPR015424">
    <property type="entry name" value="PyrdxlP-dep_Trfase"/>
</dbReference>
<sequence>MAFLRPDLAELGAYVQPAHALPQIDPLDTNENPLDLPDDLKVALSQRYRHEISANRYPDGSHQALKTAVLSYVAESAGLSPADLNADHISLGSGSDELIRSLLIATCLGRRGAILVAVPTFSMYAVLAQTLDIPVVSVGRSEQRFEIDLAAAERAIATQSEPPIRVVFAVHPNSPTGNALTAAERAWLEQLPSDILVVVDEAYFEFSQQTTVAAALARPNWVVLRTFSKAFRLAAHRLGYAIAQPPLIAALEKIRLPYNLPSFSQAAGLAALAERNRLLAQIPSLLDSRERLFTALAQQPELRLWPSQSNFIYLRPSDRGLRSLGTDSSAVGQQRLFEQLLDRGTLVRHTGGGLRVSIGTELENQRTMRHFQELLTDPTAHRPAASGASQT</sequence>
<comment type="caution">
    <text evidence="13">The sequence shown here is derived from an EMBL/GenBank/DDBJ whole genome shotgun (WGS) entry which is preliminary data.</text>
</comment>
<evidence type="ECO:0000256" key="10">
    <source>
        <dbReference type="ARBA" id="ARBA00047481"/>
    </source>
</evidence>
<dbReference type="PANTHER" id="PTHR43643:SF6">
    <property type="entry name" value="HISTIDINOL-PHOSPHATE AMINOTRANSFERASE"/>
    <property type="match status" value="1"/>
</dbReference>
<comment type="pathway">
    <text evidence="2 11">Amino-acid biosynthesis; L-histidine biosynthesis; L-histidine from 5-phospho-alpha-D-ribose 1-diphosphate: step 7/9.</text>
</comment>
<evidence type="ECO:0000256" key="8">
    <source>
        <dbReference type="ARBA" id="ARBA00022898"/>
    </source>
</evidence>
<proteinExistence type="inferred from homology"/>
<keyword evidence="6 11" id="KW-0028">Amino-acid biosynthesis</keyword>
<dbReference type="Pfam" id="PF00155">
    <property type="entry name" value="Aminotran_1_2"/>
    <property type="match status" value="1"/>
</dbReference>
<dbReference type="GO" id="GO:0004400">
    <property type="term" value="F:histidinol-phosphate transaminase activity"/>
    <property type="evidence" value="ECO:0007669"/>
    <property type="project" value="UniProtKB-UniRule"/>
</dbReference>
<evidence type="ECO:0000256" key="5">
    <source>
        <dbReference type="ARBA" id="ARBA00022576"/>
    </source>
</evidence>
<evidence type="ECO:0000256" key="3">
    <source>
        <dbReference type="ARBA" id="ARBA00007970"/>
    </source>
</evidence>
<protein>
    <recommendedName>
        <fullName evidence="11">Histidinol-phosphate aminotransferase</fullName>
        <ecNumber evidence="11">2.6.1.9</ecNumber>
    </recommendedName>
    <alternativeName>
        <fullName evidence="11">Imidazole acetol-phosphate transaminase</fullName>
    </alternativeName>
</protein>
<dbReference type="NCBIfam" id="NF002726">
    <property type="entry name" value="PRK02610.1"/>
    <property type="match status" value="1"/>
</dbReference>
<dbReference type="InterPro" id="IPR004839">
    <property type="entry name" value="Aminotransferase_I/II_large"/>
</dbReference>
<evidence type="ECO:0000256" key="2">
    <source>
        <dbReference type="ARBA" id="ARBA00005011"/>
    </source>
</evidence>
<dbReference type="AlphaFoldDB" id="A0A8J7DMG3"/>
<dbReference type="GO" id="GO:0000105">
    <property type="term" value="P:L-histidine biosynthetic process"/>
    <property type="evidence" value="ECO:0007669"/>
    <property type="project" value="UniProtKB-UniRule"/>
</dbReference>